<sequence>AEIARSPELNGELTSAASVVAIADEDTSWHMLSGELAYVGYNTLNYLRAI</sequence>
<dbReference type="EMBL" id="LXQA010257452">
    <property type="protein sequence ID" value="MCI38591.1"/>
    <property type="molecule type" value="Genomic_DNA"/>
</dbReference>
<protein>
    <submittedName>
        <fullName evidence="1">Uncharacterized protein</fullName>
    </submittedName>
</protein>
<dbReference type="Proteomes" id="UP000265520">
    <property type="component" value="Unassembled WGS sequence"/>
</dbReference>
<dbReference type="AlphaFoldDB" id="A0A392RPL4"/>
<comment type="caution">
    <text evidence="1">The sequence shown here is derived from an EMBL/GenBank/DDBJ whole genome shotgun (WGS) entry which is preliminary data.</text>
</comment>
<reference evidence="1 2" key="1">
    <citation type="journal article" date="2018" name="Front. Plant Sci.">
        <title>Red Clover (Trifolium pratense) and Zigzag Clover (T. medium) - A Picture of Genomic Similarities and Differences.</title>
        <authorList>
            <person name="Dluhosova J."/>
            <person name="Istvanek J."/>
            <person name="Nedelnik J."/>
            <person name="Repkova J."/>
        </authorList>
    </citation>
    <scope>NUCLEOTIDE SEQUENCE [LARGE SCALE GENOMIC DNA]</scope>
    <source>
        <strain evidence="2">cv. 10/8</strain>
        <tissue evidence="1">Leaf</tissue>
    </source>
</reference>
<proteinExistence type="predicted"/>
<organism evidence="1 2">
    <name type="scientific">Trifolium medium</name>
    <dbReference type="NCBI Taxonomy" id="97028"/>
    <lineage>
        <taxon>Eukaryota</taxon>
        <taxon>Viridiplantae</taxon>
        <taxon>Streptophyta</taxon>
        <taxon>Embryophyta</taxon>
        <taxon>Tracheophyta</taxon>
        <taxon>Spermatophyta</taxon>
        <taxon>Magnoliopsida</taxon>
        <taxon>eudicotyledons</taxon>
        <taxon>Gunneridae</taxon>
        <taxon>Pentapetalae</taxon>
        <taxon>rosids</taxon>
        <taxon>fabids</taxon>
        <taxon>Fabales</taxon>
        <taxon>Fabaceae</taxon>
        <taxon>Papilionoideae</taxon>
        <taxon>50 kb inversion clade</taxon>
        <taxon>NPAAA clade</taxon>
        <taxon>Hologalegina</taxon>
        <taxon>IRL clade</taxon>
        <taxon>Trifolieae</taxon>
        <taxon>Trifolium</taxon>
    </lineage>
</organism>
<accession>A0A392RPL4</accession>
<keyword evidence="2" id="KW-1185">Reference proteome</keyword>
<evidence type="ECO:0000313" key="1">
    <source>
        <dbReference type="EMBL" id="MCI38591.1"/>
    </source>
</evidence>
<evidence type="ECO:0000313" key="2">
    <source>
        <dbReference type="Proteomes" id="UP000265520"/>
    </source>
</evidence>
<name>A0A392RPL4_9FABA</name>
<feature type="non-terminal residue" evidence="1">
    <location>
        <position position="1"/>
    </location>
</feature>